<evidence type="ECO:0000313" key="3">
    <source>
        <dbReference type="Proteomes" id="UP000326924"/>
    </source>
</evidence>
<evidence type="ECO:0000256" key="1">
    <source>
        <dbReference type="SAM" id="MobiDB-lite"/>
    </source>
</evidence>
<comment type="caution">
    <text evidence="2">The sequence shown here is derived from an EMBL/GenBank/DDBJ whole genome shotgun (WGS) entry which is preliminary data.</text>
</comment>
<protein>
    <submittedName>
        <fullName evidence="2">Uncharacterized protein</fullName>
    </submittedName>
</protein>
<accession>A0A5J5F3B5</accession>
<evidence type="ECO:0000313" key="2">
    <source>
        <dbReference type="EMBL" id="KAA8910779.1"/>
    </source>
</evidence>
<sequence length="214" mass="23685">MQKLEIFTGIAEVGSGGLTPLHTYRKMGGWAWPMGDILAILRASGGFCITELEAETRPNIITTRSSATSSSSYQAAKPTVRITRQQQFWGGGSTQADNKAKHFESGKKLTTVCSLHCIRVQDWQGLLLHSFQAIRTRLVRIWTMDCVRLSRERRYSERVVGGGGGGCWQIAAEAYHQARQAQGSPENIDMQPTMQPSCQRREGAVRGACNKQLL</sequence>
<keyword evidence="3" id="KW-1185">Reference proteome</keyword>
<organism evidence="2 3">
    <name type="scientific">Sphaerosporella brunnea</name>
    <dbReference type="NCBI Taxonomy" id="1250544"/>
    <lineage>
        <taxon>Eukaryota</taxon>
        <taxon>Fungi</taxon>
        <taxon>Dikarya</taxon>
        <taxon>Ascomycota</taxon>
        <taxon>Pezizomycotina</taxon>
        <taxon>Pezizomycetes</taxon>
        <taxon>Pezizales</taxon>
        <taxon>Pyronemataceae</taxon>
        <taxon>Sphaerosporella</taxon>
    </lineage>
</organism>
<name>A0A5J5F3B5_9PEZI</name>
<proteinExistence type="predicted"/>
<feature type="region of interest" description="Disordered" evidence="1">
    <location>
        <begin position="181"/>
        <end position="203"/>
    </location>
</feature>
<dbReference type="EMBL" id="VXIS01000042">
    <property type="protein sequence ID" value="KAA8910779.1"/>
    <property type="molecule type" value="Genomic_DNA"/>
</dbReference>
<reference evidence="2 3" key="1">
    <citation type="submission" date="2019-09" db="EMBL/GenBank/DDBJ databases">
        <title>Draft genome of the ectomycorrhizal ascomycete Sphaerosporella brunnea.</title>
        <authorList>
            <consortium name="DOE Joint Genome Institute"/>
            <person name="Benucci G.M."/>
            <person name="Marozzi G."/>
            <person name="Antonielli L."/>
            <person name="Sanchez S."/>
            <person name="Marco P."/>
            <person name="Wang X."/>
            <person name="Falini L.B."/>
            <person name="Barry K."/>
            <person name="Haridas S."/>
            <person name="Lipzen A."/>
            <person name="Labutti K."/>
            <person name="Grigoriev I.V."/>
            <person name="Murat C."/>
            <person name="Martin F."/>
            <person name="Albertini E."/>
            <person name="Donnini D."/>
            <person name="Bonito G."/>
        </authorList>
    </citation>
    <scope>NUCLEOTIDE SEQUENCE [LARGE SCALE GENOMIC DNA]</scope>
    <source>
        <strain evidence="2 3">Sb_GMNB300</strain>
    </source>
</reference>
<dbReference type="AlphaFoldDB" id="A0A5J5F3B5"/>
<dbReference type="InParanoid" id="A0A5J5F3B5"/>
<feature type="compositionally biased region" description="Polar residues" evidence="1">
    <location>
        <begin position="181"/>
        <end position="198"/>
    </location>
</feature>
<dbReference type="Proteomes" id="UP000326924">
    <property type="component" value="Unassembled WGS sequence"/>
</dbReference>
<gene>
    <name evidence="2" type="ORF">FN846DRAFT_888170</name>
</gene>